<evidence type="ECO:0000313" key="2">
    <source>
        <dbReference type="Proteomes" id="UP000198956"/>
    </source>
</evidence>
<sequence length="465" mass="53120">MKLENYVTSTEDNVYAIKNVPTEVVGTVFAKVSRSPRSFRDNLYDLIKEDMLHLPDVDMISMFKESAAHAGGFMKKWGVDYGHSSIKEHAFAQFCIEGVSRWFTEILETVQAAKWLSFTEFSLRYQKPQDFVVPRELDQHPELKEHYITFGKECFRKYEELVPLFFALLKAKHPGMKDSAVEKLAYENARNVLPLATKSNVAVTGNARAISDAIAEMLSHEGYSSEVVEIAQKIRKHTTEVLPSLISHTEATPYLCSYMAEFYQRRVQEPETLPVYNGPFVEVTKDAAALAFTRSDDMVLGDLAKMNRFSELPAIMRAFGKRVAVTCSEGCHHQIIRHRAFDFSLQLPDTRYGLILPQEAVEASGTPEAERIINTLLTMRAESHRLYNELVENGLIGIAPYVVLNANARRLPFYANMYGLAHFVTLRKEEYAQDEIRSVAFQLERIFHDMEHSLPGFEMDRHLKK</sequence>
<dbReference type="CDD" id="cd20175">
    <property type="entry name" value="ThyX"/>
    <property type="match status" value="2"/>
</dbReference>
<name>A0A1G8C091_ANETH</name>
<gene>
    <name evidence="1" type="ORF">SAMN04489735_102251</name>
</gene>
<protein>
    <submittedName>
        <fullName evidence="1">Thymidylate synthase complementing protein</fullName>
    </submittedName>
</protein>
<dbReference type="GO" id="GO:0070402">
    <property type="term" value="F:NADPH binding"/>
    <property type="evidence" value="ECO:0007669"/>
    <property type="project" value="TreeGrafter"/>
</dbReference>
<accession>A0A1G8C091</accession>
<dbReference type="GO" id="GO:0006231">
    <property type="term" value="P:dTMP biosynthetic process"/>
    <property type="evidence" value="ECO:0007669"/>
    <property type="project" value="InterPro"/>
</dbReference>
<evidence type="ECO:0000313" key="1">
    <source>
        <dbReference type="EMBL" id="SDH38733.1"/>
    </source>
</evidence>
<dbReference type="PANTHER" id="PTHR34934">
    <property type="entry name" value="FLAVIN-DEPENDENT THYMIDYLATE SYNTHASE"/>
    <property type="match status" value="1"/>
</dbReference>
<dbReference type="EMBL" id="FNDE01000022">
    <property type="protein sequence ID" value="SDH38733.1"/>
    <property type="molecule type" value="Genomic_DNA"/>
</dbReference>
<dbReference type="GO" id="GO:0050797">
    <property type="term" value="F:thymidylate synthase (FAD) activity"/>
    <property type="evidence" value="ECO:0007669"/>
    <property type="project" value="InterPro"/>
</dbReference>
<dbReference type="InterPro" id="IPR003669">
    <property type="entry name" value="Thymidylate_synthase_ThyX"/>
</dbReference>
<dbReference type="Proteomes" id="UP000198956">
    <property type="component" value="Unassembled WGS sequence"/>
</dbReference>
<dbReference type="GO" id="GO:0004799">
    <property type="term" value="F:thymidylate synthase activity"/>
    <property type="evidence" value="ECO:0007669"/>
    <property type="project" value="TreeGrafter"/>
</dbReference>
<dbReference type="RefSeq" id="WP_057897729.1">
    <property type="nucleotide sequence ID" value="NZ_FNDE01000022.1"/>
</dbReference>
<dbReference type="PROSITE" id="PS51331">
    <property type="entry name" value="THYX"/>
    <property type="match status" value="2"/>
</dbReference>
<reference evidence="1 2" key="1">
    <citation type="submission" date="2016-10" db="EMBL/GenBank/DDBJ databases">
        <authorList>
            <person name="de Groot N.N."/>
        </authorList>
    </citation>
    <scope>NUCLEOTIDE SEQUENCE [LARGE SCALE GENOMIC DNA]</scope>
    <source>
        <strain evidence="1 2">L 420-91</strain>
    </source>
</reference>
<organism evidence="1 2">
    <name type="scientific">Aneurinibacillus thermoaerophilus</name>
    <dbReference type="NCBI Taxonomy" id="143495"/>
    <lineage>
        <taxon>Bacteria</taxon>
        <taxon>Bacillati</taxon>
        <taxon>Bacillota</taxon>
        <taxon>Bacilli</taxon>
        <taxon>Bacillales</taxon>
        <taxon>Paenibacillaceae</taxon>
        <taxon>Aneurinibacillus group</taxon>
        <taxon>Aneurinibacillus</taxon>
    </lineage>
</organism>
<dbReference type="OrthoDB" id="9780625at2"/>
<dbReference type="PANTHER" id="PTHR34934:SF1">
    <property type="entry name" value="FLAVIN-DEPENDENT THYMIDYLATE SYNTHASE"/>
    <property type="match status" value="1"/>
</dbReference>
<dbReference type="Pfam" id="PF02511">
    <property type="entry name" value="Thy1"/>
    <property type="match status" value="2"/>
</dbReference>
<dbReference type="SUPFAM" id="SSF69796">
    <property type="entry name" value="Thymidylate synthase-complementing protein Thy1"/>
    <property type="match status" value="2"/>
</dbReference>
<proteinExistence type="predicted"/>
<dbReference type="Gene3D" id="3.30.1360.170">
    <property type="match status" value="2"/>
</dbReference>
<dbReference type="InterPro" id="IPR036098">
    <property type="entry name" value="Thymidylate_synthase_ThyX_sf"/>
</dbReference>
<dbReference type="AlphaFoldDB" id="A0A1G8C091"/>
<dbReference type="GO" id="GO:0050660">
    <property type="term" value="F:flavin adenine dinucleotide binding"/>
    <property type="evidence" value="ECO:0007669"/>
    <property type="project" value="InterPro"/>
</dbReference>